<dbReference type="AlphaFoldDB" id="A0A1B0B661"/>
<evidence type="ECO:0000313" key="1">
    <source>
        <dbReference type="EnsemblMetazoa" id="GPPI020193-PA"/>
    </source>
</evidence>
<dbReference type="Proteomes" id="UP000092460">
    <property type="component" value="Unassembled WGS sequence"/>
</dbReference>
<dbReference type="EnsemblMetazoa" id="GPPI020193-RA">
    <property type="protein sequence ID" value="GPPI020193-PA"/>
    <property type="gene ID" value="GPPI020193"/>
</dbReference>
<dbReference type="VEuPathDB" id="VectorBase:GPPI020193"/>
<protein>
    <submittedName>
        <fullName evidence="1">Uncharacterized protein</fullName>
    </submittedName>
</protein>
<keyword evidence="2" id="KW-1185">Reference proteome</keyword>
<reference evidence="1" key="2">
    <citation type="submission" date="2020-05" db="UniProtKB">
        <authorList>
            <consortium name="EnsemblMetazoa"/>
        </authorList>
    </citation>
    <scope>IDENTIFICATION</scope>
    <source>
        <strain evidence="1">IAEA</strain>
    </source>
</reference>
<dbReference type="EMBL" id="JXJN01008983">
    <property type="status" value="NOT_ANNOTATED_CDS"/>
    <property type="molecule type" value="Genomic_DNA"/>
</dbReference>
<accession>A0A1B0B661</accession>
<sequence>MKEKVYSLERMEVKANGDDTQSSVTIEVVCYVFHRCDVGDAFAFSSLIFAQSKCVGCCPTKRSFKSTVDVDGFDLKNISIRGLAEVFIRALQTFQVKIVLNNIK</sequence>
<name>A0A1B0B661_9MUSC</name>
<proteinExistence type="predicted"/>
<evidence type="ECO:0000313" key="2">
    <source>
        <dbReference type="Proteomes" id="UP000092460"/>
    </source>
</evidence>
<reference evidence="2" key="1">
    <citation type="submission" date="2015-01" db="EMBL/GenBank/DDBJ databases">
        <authorList>
            <person name="Aksoy S."/>
            <person name="Warren W."/>
            <person name="Wilson R.K."/>
        </authorList>
    </citation>
    <scope>NUCLEOTIDE SEQUENCE [LARGE SCALE GENOMIC DNA]</scope>
    <source>
        <strain evidence="2">IAEA</strain>
    </source>
</reference>
<organism evidence="1 2">
    <name type="scientific">Glossina palpalis gambiensis</name>
    <dbReference type="NCBI Taxonomy" id="67801"/>
    <lineage>
        <taxon>Eukaryota</taxon>
        <taxon>Metazoa</taxon>
        <taxon>Ecdysozoa</taxon>
        <taxon>Arthropoda</taxon>
        <taxon>Hexapoda</taxon>
        <taxon>Insecta</taxon>
        <taxon>Pterygota</taxon>
        <taxon>Neoptera</taxon>
        <taxon>Endopterygota</taxon>
        <taxon>Diptera</taxon>
        <taxon>Brachycera</taxon>
        <taxon>Muscomorpha</taxon>
        <taxon>Hippoboscoidea</taxon>
        <taxon>Glossinidae</taxon>
        <taxon>Glossina</taxon>
    </lineage>
</organism>